<reference evidence="2 3" key="1">
    <citation type="submission" date="2023-07" db="EMBL/GenBank/DDBJ databases">
        <title>Genomic Encyclopedia of Type Strains, Phase IV (KMG-IV): sequencing the most valuable type-strain genomes for metagenomic binning, comparative biology and taxonomic classification.</title>
        <authorList>
            <person name="Goeker M."/>
        </authorList>
    </citation>
    <scope>NUCLEOTIDE SEQUENCE [LARGE SCALE GENOMIC DNA]</scope>
    <source>
        <strain evidence="2 3">DSM 25963</strain>
    </source>
</reference>
<dbReference type="GO" id="GO:0006508">
    <property type="term" value="P:proteolysis"/>
    <property type="evidence" value="ECO:0007669"/>
    <property type="project" value="UniProtKB-KW"/>
</dbReference>
<name>A0ABT9M611_9THEO</name>
<dbReference type="GO" id="GO:0008233">
    <property type="term" value="F:peptidase activity"/>
    <property type="evidence" value="ECO:0007669"/>
    <property type="project" value="UniProtKB-KW"/>
</dbReference>
<dbReference type="InterPro" id="IPR005151">
    <property type="entry name" value="Tail-specific_protease"/>
</dbReference>
<evidence type="ECO:0000313" key="3">
    <source>
        <dbReference type="Proteomes" id="UP001223886"/>
    </source>
</evidence>
<gene>
    <name evidence="2" type="ORF">J2S24_002081</name>
</gene>
<dbReference type="Gene3D" id="3.30.750.44">
    <property type="match status" value="1"/>
</dbReference>
<sequence length="440" mass="52116">MSRRLLILMLTLIFLAIVFFGTHIFLNTQPNLYQPRELTEKQKIEDFEYMYDILKDNYAHFYEVKKMYGYDWLEHKEEFKEKIKKTKNNLEFYYALNDILLKLHDGHTHVLDPGHYKYLLESGNLKPYEDILRKSESSYKMWEKIFKNAHEESKLEDYFSRKRKTENVVTEILVPGKVAYLKIYSFLIDYHKEGEEYRKEREMIYDFLKSIKDYQYLFIDISDNKGGNGQYWLEAIIGPLRDKLKGVENLSIEEIFLVRGGDYVVEILENFVPDLKNNTIDKLPMYNLLPMEVKKSFRYYLTMKHTIKDFEKYLKDIEPVGFNGKIFLVISRATYSAANDFAKFCKKTGLATLIGERTTGDGSRFMPEMMRLPNSGLIVRFDGEMIINQDGTSYFETGTIPDIEIKMIPKDPFEKDEELKQKILQVIKSLELENEEKGIK</sequence>
<dbReference type="Proteomes" id="UP001223886">
    <property type="component" value="Unassembled WGS sequence"/>
</dbReference>
<protein>
    <submittedName>
        <fullName evidence="2">C-terminal processing protease CtpA/Prc</fullName>
    </submittedName>
</protein>
<dbReference type="Gene3D" id="3.90.226.10">
    <property type="entry name" value="2-enoyl-CoA Hydratase, Chain A, domain 1"/>
    <property type="match status" value="1"/>
</dbReference>
<dbReference type="RefSeq" id="WP_028992062.1">
    <property type="nucleotide sequence ID" value="NZ_JAURUP010000026.1"/>
</dbReference>
<keyword evidence="2" id="KW-0645">Protease</keyword>
<dbReference type="EMBL" id="JAURUP010000026">
    <property type="protein sequence ID" value="MDP9751569.1"/>
    <property type="molecule type" value="Genomic_DNA"/>
</dbReference>
<evidence type="ECO:0000259" key="1">
    <source>
        <dbReference type="Pfam" id="PF03572"/>
    </source>
</evidence>
<keyword evidence="2" id="KW-0378">Hydrolase</keyword>
<accession>A0ABT9M611</accession>
<dbReference type="SUPFAM" id="SSF52096">
    <property type="entry name" value="ClpP/crotonase"/>
    <property type="match status" value="1"/>
</dbReference>
<keyword evidence="3" id="KW-1185">Reference proteome</keyword>
<feature type="domain" description="Tail specific protease" evidence="1">
    <location>
        <begin position="177"/>
        <end position="405"/>
    </location>
</feature>
<organism evidence="2 3">
    <name type="scientific">Thermoanaerobacter pentosaceus</name>
    <dbReference type="NCBI Taxonomy" id="694059"/>
    <lineage>
        <taxon>Bacteria</taxon>
        <taxon>Bacillati</taxon>
        <taxon>Bacillota</taxon>
        <taxon>Clostridia</taxon>
        <taxon>Thermoanaerobacterales</taxon>
        <taxon>Thermoanaerobacteraceae</taxon>
        <taxon>Thermoanaerobacter</taxon>
    </lineage>
</organism>
<dbReference type="InterPro" id="IPR029045">
    <property type="entry name" value="ClpP/crotonase-like_dom_sf"/>
</dbReference>
<comment type="caution">
    <text evidence="2">The sequence shown here is derived from an EMBL/GenBank/DDBJ whole genome shotgun (WGS) entry which is preliminary data.</text>
</comment>
<evidence type="ECO:0000313" key="2">
    <source>
        <dbReference type="EMBL" id="MDP9751569.1"/>
    </source>
</evidence>
<dbReference type="Pfam" id="PF03572">
    <property type="entry name" value="Peptidase_S41"/>
    <property type="match status" value="1"/>
</dbReference>
<proteinExistence type="predicted"/>